<protein>
    <submittedName>
        <fullName evidence="3">Uncharacterized protein</fullName>
    </submittedName>
</protein>
<comment type="caution">
    <text evidence="3">The sequence shown here is derived from an EMBL/GenBank/DDBJ whole genome shotgun (WGS) entry which is preliminary data.</text>
</comment>
<feature type="region of interest" description="Disordered" evidence="1">
    <location>
        <begin position="202"/>
        <end position="221"/>
    </location>
</feature>
<proteinExistence type="predicted"/>
<organism evidence="3 4">
    <name type="scientific">Artemia franciscana</name>
    <name type="common">Brine shrimp</name>
    <name type="synonym">Artemia sanfranciscana</name>
    <dbReference type="NCBI Taxonomy" id="6661"/>
    <lineage>
        <taxon>Eukaryota</taxon>
        <taxon>Metazoa</taxon>
        <taxon>Ecdysozoa</taxon>
        <taxon>Arthropoda</taxon>
        <taxon>Crustacea</taxon>
        <taxon>Branchiopoda</taxon>
        <taxon>Anostraca</taxon>
        <taxon>Artemiidae</taxon>
        <taxon>Artemia</taxon>
    </lineage>
</organism>
<feature type="signal peptide" evidence="2">
    <location>
        <begin position="1"/>
        <end position="19"/>
    </location>
</feature>
<dbReference type="AlphaFoldDB" id="A0AA88HT31"/>
<accession>A0AA88HT31</accession>
<dbReference type="Proteomes" id="UP001187531">
    <property type="component" value="Unassembled WGS sequence"/>
</dbReference>
<reference evidence="3" key="1">
    <citation type="submission" date="2023-07" db="EMBL/GenBank/DDBJ databases">
        <title>Chromosome-level genome assembly of Artemia franciscana.</title>
        <authorList>
            <person name="Jo E."/>
        </authorList>
    </citation>
    <scope>NUCLEOTIDE SEQUENCE</scope>
    <source>
        <tissue evidence="3">Whole body</tissue>
    </source>
</reference>
<keyword evidence="2" id="KW-0732">Signal</keyword>
<sequence>MHKMKSVAVFVYILGASLALEPEYRNSGEEIVPEVVGDGPVEQEDQQDENQNGFGKLLIKKQALPTLSQFLRGMPQQQSFFVPEASQYDQKLFRFQPAYQLNPAAFGPNQYTQSFQAAKIYQHPVITGVERQAPAAIMLDQYTPSYQTDKVNQQTQITGFQGQAPAASPRFIFLAEQNGHWTACKLLLGCVDIPFFGHGHNEHHGHQEHHGHKEHHGHDHKWASGHVKDKWTSGHVKNKWTDGYVKDKWTSQDVSNIQYIIGSYL</sequence>
<keyword evidence="4" id="KW-1185">Reference proteome</keyword>
<evidence type="ECO:0000313" key="4">
    <source>
        <dbReference type="Proteomes" id="UP001187531"/>
    </source>
</evidence>
<evidence type="ECO:0000256" key="2">
    <source>
        <dbReference type="SAM" id="SignalP"/>
    </source>
</evidence>
<evidence type="ECO:0000313" key="3">
    <source>
        <dbReference type="EMBL" id="KAK2717460.1"/>
    </source>
</evidence>
<name>A0AA88HT31_ARTSF</name>
<evidence type="ECO:0000256" key="1">
    <source>
        <dbReference type="SAM" id="MobiDB-lite"/>
    </source>
</evidence>
<dbReference type="EMBL" id="JAVRJZ010000010">
    <property type="protein sequence ID" value="KAK2717460.1"/>
    <property type="molecule type" value="Genomic_DNA"/>
</dbReference>
<feature type="compositionally biased region" description="Basic residues" evidence="1">
    <location>
        <begin position="206"/>
        <end position="215"/>
    </location>
</feature>
<feature type="chain" id="PRO_5041664427" evidence="2">
    <location>
        <begin position="20"/>
        <end position="265"/>
    </location>
</feature>
<gene>
    <name evidence="3" type="ORF">QYM36_006288</name>
</gene>